<organism evidence="2 3">
    <name type="scientific">Xenorhabdus miraniensis</name>
    <dbReference type="NCBI Taxonomy" id="351674"/>
    <lineage>
        <taxon>Bacteria</taxon>
        <taxon>Pseudomonadati</taxon>
        <taxon>Pseudomonadota</taxon>
        <taxon>Gammaproteobacteria</taxon>
        <taxon>Enterobacterales</taxon>
        <taxon>Morganellaceae</taxon>
        <taxon>Xenorhabdus</taxon>
    </lineage>
</organism>
<sequence>MLAEELDTSDAWIFSRTGIQTRHVVGENCTTGDLAVEAAARALSSAGVEQVDAVVLATYRETRLLLPSHCAAYSSFRYHGRMVSYQYDHDKEKQHIRSFFYRLSKECDFAISPHRFRHTLATELMKAPDHNLQLVRSLLGHRSVATTMEYIDIDMEIAGKTLENELAIYLDISV</sequence>
<gene>
    <name evidence="2" type="ORF">Xmir_04290</name>
</gene>
<dbReference type="InterPro" id="IPR016039">
    <property type="entry name" value="Thiolase-like"/>
</dbReference>
<dbReference type="PANTHER" id="PTHR34069">
    <property type="entry name" value="3-OXOACYL-[ACYL-CARRIER-PROTEIN] SYNTHASE 3"/>
    <property type="match status" value="1"/>
</dbReference>
<dbReference type="GO" id="GO:0003677">
    <property type="term" value="F:DNA binding"/>
    <property type="evidence" value="ECO:0007669"/>
    <property type="project" value="InterPro"/>
</dbReference>
<dbReference type="GO" id="GO:0015074">
    <property type="term" value="P:DNA integration"/>
    <property type="evidence" value="ECO:0007669"/>
    <property type="project" value="InterPro"/>
</dbReference>
<dbReference type="GO" id="GO:0006310">
    <property type="term" value="P:DNA recombination"/>
    <property type="evidence" value="ECO:0007669"/>
    <property type="project" value="InterPro"/>
</dbReference>
<evidence type="ECO:0000259" key="1">
    <source>
        <dbReference type="Pfam" id="PF00589"/>
    </source>
</evidence>
<accession>A0A2D0JJD5</accession>
<feature type="domain" description="Tyr recombinase" evidence="1">
    <location>
        <begin position="87"/>
        <end position="155"/>
    </location>
</feature>
<name>A0A2D0JJD5_9GAMM</name>
<dbReference type="EMBL" id="NITZ01000049">
    <property type="protein sequence ID" value="PHM45536.1"/>
    <property type="molecule type" value="Genomic_DNA"/>
</dbReference>
<keyword evidence="3" id="KW-1185">Reference proteome</keyword>
<proteinExistence type="predicted"/>
<dbReference type="InterPro" id="IPR002104">
    <property type="entry name" value="Integrase_catalytic"/>
</dbReference>
<dbReference type="PANTHER" id="PTHR34069:SF2">
    <property type="entry name" value="BETA-KETOACYL-[ACYL-CARRIER-PROTEIN] SYNTHASE III"/>
    <property type="match status" value="1"/>
</dbReference>
<dbReference type="SUPFAM" id="SSF56349">
    <property type="entry name" value="DNA breaking-rejoining enzymes"/>
    <property type="match status" value="1"/>
</dbReference>
<evidence type="ECO:0000313" key="2">
    <source>
        <dbReference type="EMBL" id="PHM45536.1"/>
    </source>
</evidence>
<dbReference type="Pfam" id="PF00589">
    <property type="entry name" value="Phage_integrase"/>
    <property type="match status" value="1"/>
</dbReference>
<dbReference type="Proteomes" id="UP000221980">
    <property type="component" value="Unassembled WGS sequence"/>
</dbReference>
<dbReference type="Gene3D" id="3.40.47.10">
    <property type="match status" value="1"/>
</dbReference>
<comment type="caution">
    <text evidence="2">The sequence shown here is derived from an EMBL/GenBank/DDBJ whole genome shotgun (WGS) entry which is preliminary data.</text>
</comment>
<dbReference type="GO" id="GO:0044550">
    <property type="term" value="P:secondary metabolite biosynthetic process"/>
    <property type="evidence" value="ECO:0007669"/>
    <property type="project" value="TreeGrafter"/>
</dbReference>
<dbReference type="CDD" id="cd00397">
    <property type="entry name" value="DNA_BRE_C"/>
    <property type="match status" value="1"/>
</dbReference>
<dbReference type="InterPro" id="IPR011010">
    <property type="entry name" value="DNA_brk_join_enz"/>
</dbReference>
<dbReference type="AlphaFoldDB" id="A0A2D0JJD5"/>
<dbReference type="SUPFAM" id="SSF53901">
    <property type="entry name" value="Thiolase-like"/>
    <property type="match status" value="1"/>
</dbReference>
<dbReference type="GO" id="GO:0016746">
    <property type="term" value="F:acyltransferase activity"/>
    <property type="evidence" value="ECO:0007669"/>
    <property type="project" value="UniProtKB-KW"/>
</dbReference>
<reference evidence="2 3" key="1">
    <citation type="journal article" date="2017" name="Nat. Microbiol.">
        <title>Natural product diversity associated with the nematode symbionts Photorhabdus and Xenorhabdus.</title>
        <authorList>
            <person name="Tobias N.J."/>
            <person name="Wolff H."/>
            <person name="Djahanschiri B."/>
            <person name="Grundmann F."/>
            <person name="Kronenwerth M."/>
            <person name="Shi Y.M."/>
            <person name="Simonyi S."/>
            <person name="Grun P."/>
            <person name="Shapiro-Ilan D."/>
            <person name="Pidot S.J."/>
            <person name="Stinear T.P."/>
            <person name="Ebersberger I."/>
            <person name="Bode H.B."/>
        </authorList>
    </citation>
    <scope>NUCLEOTIDE SEQUENCE [LARGE SCALE GENOMIC DNA]</scope>
    <source>
        <strain evidence="2 3">DSM 17902</strain>
    </source>
</reference>
<evidence type="ECO:0000313" key="3">
    <source>
        <dbReference type="Proteomes" id="UP000221980"/>
    </source>
</evidence>
<protein>
    <submittedName>
        <fullName evidence="2">Recombinase XerD</fullName>
    </submittedName>
</protein>